<protein>
    <submittedName>
        <fullName evidence="2">Helix-turn-helix domain-containing protein</fullName>
    </submittedName>
</protein>
<dbReference type="InterPro" id="IPR010982">
    <property type="entry name" value="Lambda_DNA-bd_dom_sf"/>
</dbReference>
<sequence>MDNSAGAAVRATGAAIRTARKEAGITQTTLAELAGLSERTVRDIEGGSPSPSIGSVAAAAAAVGLTLGAS</sequence>
<dbReference type="CDD" id="cd00093">
    <property type="entry name" value="HTH_XRE"/>
    <property type="match status" value="1"/>
</dbReference>
<dbReference type="InterPro" id="IPR001387">
    <property type="entry name" value="Cro/C1-type_HTH"/>
</dbReference>
<dbReference type="SUPFAM" id="SSF47413">
    <property type="entry name" value="lambda repressor-like DNA-binding domains"/>
    <property type="match status" value="1"/>
</dbReference>
<name>A0AB39L419_9MICC</name>
<gene>
    <name evidence="2" type="ORF">AB5L97_17825</name>
</gene>
<dbReference type="Gene3D" id="1.10.260.40">
    <property type="entry name" value="lambda repressor-like DNA-binding domains"/>
    <property type="match status" value="1"/>
</dbReference>
<dbReference type="AlphaFoldDB" id="A0AB39L419"/>
<dbReference type="SMART" id="SM00530">
    <property type="entry name" value="HTH_XRE"/>
    <property type="match status" value="1"/>
</dbReference>
<evidence type="ECO:0000313" key="2">
    <source>
        <dbReference type="EMBL" id="XDP45100.1"/>
    </source>
</evidence>
<accession>A0AB39L419</accession>
<dbReference type="EMBL" id="CP163302">
    <property type="protein sequence ID" value="XDP45100.1"/>
    <property type="molecule type" value="Genomic_DNA"/>
</dbReference>
<dbReference type="PROSITE" id="PS50943">
    <property type="entry name" value="HTH_CROC1"/>
    <property type="match status" value="1"/>
</dbReference>
<evidence type="ECO:0000259" key="1">
    <source>
        <dbReference type="PROSITE" id="PS50943"/>
    </source>
</evidence>
<dbReference type="KEGG" id="spue:AB5L97_17825"/>
<dbReference type="GO" id="GO:0003677">
    <property type="term" value="F:DNA binding"/>
    <property type="evidence" value="ECO:0007669"/>
    <property type="project" value="InterPro"/>
</dbReference>
<dbReference type="Pfam" id="PF01381">
    <property type="entry name" value="HTH_3"/>
    <property type="match status" value="1"/>
</dbReference>
<proteinExistence type="predicted"/>
<dbReference type="RefSeq" id="WP_307956128.1">
    <property type="nucleotide sequence ID" value="NZ_CP163302.1"/>
</dbReference>
<organism evidence="2">
    <name type="scientific">Sinomonas puerhi</name>
    <dbReference type="NCBI Taxonomy" id="3238584"/>
    <lineage>
        <taxon>Bacteria</taxon>
        <taxon>Bacillati</taxon>
        <taxon>Actinomycetota</taxon>
        <taxon>Actinomycetes</taxon>
        <taxon>Micrococcales</taxon>
        <taxon>Micrococcaceae</taxon>
        <taxon>Sinomonas</taxon>
    </lineage>
</organism>
<feature type="domain" description="HTH cro/C1-type" evidence="1">
    <location>
        <begin position="16"/>
        <end position="70"/>
    </location>
</feature>
<reference evidence="2" key="1">
    <citation type="submission" date="2024-07" db="EMBL/GenBank/DDBJ databases">
        <authorList>
            <person name="fu j."/>
        </authorList>
    </citation>
    <scope>NUCLEOTIDE SEQUENCE</scope>
    <source>
        <strain evidence="2">P10A9</strain>
    </source>
</reference>